<dbReference type="AlphaFoldDB" id="A0ABD3PF19"/>
<evidence type="ECO:0000256" key="1">
    <source>
        <dbReference type="SAM" id="Phobius"/>
    </source>
</evidence>
<comment type="caution">
    <text evidence="2">The sequence shown here is derived from an EMBL/GenBank/DDBJ whole genome shotgun (WGS) entry which is preliminary data.</text>
</comment>
<dbReference type="EMBL" id="JABMIG020000196">
    <property type="protein sequence ID" value="KAL3786356.1"/>
    <property type="molecule type" value="Genomic_DNA"/>
</dbReference>
<evidence type="ECO:0000313" key="2">
    <source>
        <dbReference type="EMBL" id="KAL3786356.1"/>
    </source>
</evidence>
<name>A0ABD3PF19_9STRA</name>
<keyword evidence="1" id="KW-1133">Transmembrane helix</keyword>
<accession>A0ABD3PF19</accession>
<evidence type="ECO:0000313" key="3">
    <source>
        <dbReference type="Proteomes" id="UP001516023"/>
    </source>
</evidence>
<organism evidence="2 3">
    <name type="scientific">Cyclotella cryptica</name>
    <dbReference type="NCBI Taxonomy" id="29204"/>
    <lineage>
        <taxon>Eukaryota</taxon>
        <taxon>Sar</taxon>
        <taxon>Stramenopiles</taxon>
        <taxon>Ochrophyta</taxon>
        <taxon>Bacillariophyta</taxon>
        <taxon>Coscinodiscophyceae</taxon>
        <taxon>Thalassiosirophycidae</taxon>
        <taxon>Stephanodiscales</taxon>
        <taxon>Stephanodiscaceae</taxon>
        <taxon>Cyclotella</taxon>
    </lineage>
</organism>
<proteinExistence type="predicted"/>
<keyword evidence="1" id="KW-0812">Transmembrane</keyword>
<keyword evidence="3" id="KW-1185">Reference proteome</keyword>
<keyword evidence="1" id="KW-0472">Membrane</keyword>
<feature type="transmembrane region" description="Helical" evidence="1">
    <location>
        <begin position="62"/>
        <end position="82"/>
    </location>
</feature>
<reference evidence="2 3" key="1">
    <citation type="journal article" date="2020" name="G3 (Bethesda)">
        <title>Improved Reference Genome for Cyclotella cryptica CCMP332, a Model for Cell Wall Morphogenesis, Salinity Adaptation, and Lipid Production in Diatoms (Bacillariophyta).</title>
        <authorList>
            <person name="Roberts W.R."/>
            <person name="Downey K.M."/>
            <person name="Ruck E.C."/>
            <person name="Traller J.C."/>
            <person name="Alverson A.J."/>
        </authorList>
    </citation>
    <scope>NUCLEOTIDE SEQUENCE [LARGE SCALE GENOMIC DNA]</scope>
    <source>
        <strain evidence="2 3">CCMP332</strain>
    </source>
</reference>
<protein>
    <submittedName>
        <fullName evidence="2">Uncharacterized protein</fullName>
    </submittedName>
</protein>
<gene>
    <name evidence="2" type="ORF">HJC23_000598</name>
</gene>
<dbReference type="Proteomes" id="UP001516023">
    <property type="component" value="Unassembled WGS sequence"/>
</dbReference>
<sequence>MNYLQKKKEEKKKKKEKSGSYLLNENLSDRVFSVLIPKQRTFGKRSLQTSVSQTHRQMLCNFLMLWYNIIGVYSVIVMGASGRTHGNDITPRPSKALSITVSSVSNPKITAQSTKAMNASSLFPLLAAATAFSTAEAFVSSNVNTRHKTTLNLEDHIADMIDGELHRLRHKHEADKEWLAKQRQWSKMEPTLPPDFDFDDGLFGSDLFDDDSAALTAEGSSVQGFTTGVNREISMVQRRKDEKMANDDPMRYCADRCVTTGNCDVFEDMFDLDPREVIKFCKECVLSEDEEPCDVPEKFLEDDMGLHP</sequence>